<comment type="caution">
    <text evidence="4">The sequence shown here is derived from an EMBL/GenBank/DDBJ whole genome shotgun (WGS) entry which is preliminary data.</text>
</comment>
<feature type="region of interest" description="Disordered" evidence="1">
    <location>
        <begin position="269"/>
        <end position="293"/>
    </location>
</feature>
<dbReference type="NCBIfam" id="TIGR02964">
    <property type="entry name" value="xanthine_xdhC"/>
    <property type="match status" value="1"/>
</dbReference>
<feature type="domain" description="XdhC Rossmann" evidence="3">
    <location>
        <begin position="111"/>
        <end position="259"/>
    </location>
</feature>
<organism evidence="4">
    <name type="scientific">mine drainage metagenome</name>
    <dbReference type="NCBI Taxonomy" id="410659"/>
    <lineage>
        <taxon>unclassified sequences</taxon>
        <taxon>metagenomes</taxon>
        <taxon>ecological metagenomes</taxon>
    </lineage>
</organism>
<feature type="compositionally biased region" description="Pro residues" evidence="1">
    <location>
        <begin position="269"/>
        <end position="278"/>
    </location>
</feature>
<proteinExistence type="predicted"/>
<dbReference type="AlphaFoldDB" id="E6PVU5"/>
<dbReference type="PANTHER" id="PTHR30388:SF6">
    <property type="entry name" value="XANTHINE DEHYDROGENASE SUBUNIT A-RELATED"/>
    <property type="match status" value="1"/>
</dbReference>
<dbReference type="Pfam" id="PF02625">
    <property type="entry name" value="XdhC_CoxI"/>
    <property type="match status" value="1"/>
</dbReference>
<protein>
    <submittedName>
        <fullName evidence="4">Putative Xanthine and CO dehydrogenases maturation factor</fullName>
    </submittedName>
</protein>
<dbReference type="Gene3D" id="3.40.50.720">
    <property type="entry name" value="NAD(P)-binding Rossmann-like Domain"/>
    <property type="match status" value="1"/>
</dbReference>
<dbReference type="InterPro" id="IPR014308">
    <property type="entry name" value="Xanthine_DH_XdhC"/>
</dbReference>
<evidence type="ECO:0000259" key="2">
    <source>
        <dbReference type="Pfam" id="PF02625"/>
    </source>
</evidence>
<gene>
    <name evidence="4" type="ORF">CARN2_0226</name>
</gene>
<accession>E6PVU5</accession>
<dbReference type="InterPro" id="IPR003777">
    <property type="entry name" value="XdhC_CoxI"/>
</dbReference>
<dbReference type="InterPro" id="IPR027051">
    <property type="entry name" value="XdhC_Rossmann_dom"/>
</dbReference>
<dbReference type="PANTHER" id="PTHR30388">
    <property type="entry name" value="ALDEHYDE OXIDOREDUCTASE MOLYBDENUM COFACTOR ASSEMBLY PROTEIN"/>
    <property type="match status" value="1"/>
</dbReference>
<reference evidence="4" key="1">
    <citation type="submission" date="2009-10" db="EMBL/GenBank/DDBJ databases">
        <title>Diversity of trophic interactions inside an arsenic-rich microbial ecosystem.</title>
        <authorList>
            <person name="Bertin P.N."/>
            <person name="Heinrich-Salmeron A."/>
            <person name="Pelletier E."/>
            <person name="Goulhen-Chollet F."/>
            <person name="Arsene-Ploetze F."/>
            <person name="Gallien S."/>
            <person name="Calteau A."/>
            <person name="Vallenet D."/>
            <person name="Casiot C."/>
            <person name="Chane-Woon-Ming B."/>
            <person name="Giloteaux L."/>
            <person name="Barakat M."/>
            <person name="Bonnefoy V."/>
            <person name="Bruneel O."/>
            <person name="Chandler M."/>
            <person name="Cleiss J."/>
            <person name="Duran R."/>
            <person name="Elbaz-Poulichet F."/>
            <person name="Fonknechten N."/>
            <person name="Lauga B."/>
            <person name="Mornico D."/>
            <person name="Ortet P."/>
            <person name="Schaeffer C."/>
            <person name="Siguier P."/>
            <person name="Alexander Thil Smith A."/>
            <person name="Van Dorsselaer A."/>
            <person name="Weissenbach J."/>
            <person name="Medigue C."/>
            <person name="Le Paslier D."/>
        </authorList>
    </citation>
    <scope>NUCLEOTIDE SEQUENCE</scope>
</reference>
<evidence type="ECO:0000259" key="3">
    <source>
        <dbReference type="Pfam" id="PF13478"/>
    </source>
</evidence>
<sequence>MTTNPHVPPLAVCVEVAQVRGSAPREVGARMLVRARDAQGSIGGGHLEWLALQRARKLLAQWRGDPALAGGQQETHALGPSLGQCCGGVVTLRYLPWRAPELPRPEPLFHLQLHGAGHVGRALIKLLATLPCAVQWVDMRDAAFPAPGPAEHDGPARITRLAVDSPEAEVAQTPPGAFYLVMTHSHALDQQICEAVLRRGDAGWLGLIGSKSKRERFAHRLQARGLPEASIARLVCPIGIGGISGKQPEIIALAAAAQLLQLAASLPSPTSPRVPLPAHPAVRANEGSTSAKL</sequence>
<name>E6PVU5_9ZZZZ</name>
<evidence type="ECO:0000313" key="4">
    <source>
        <dbReference type="EMBL" id="CBH99052.1"/>
    </source>
</evidence>
<dbReference type="InterPro" id="IPR052698">
    <property type="entry name" value="MoCofactor_Util/Proc"/>
</dbReference>
<feature type="domain" description="XdhC- CoxI" evidence="2">
    <location>
        <begin position="12"/>
        <end position="61"/>
    </location>
</feature>
<dbReference type="EMBL" id="CABM01000065">
    <property type="protein sequence ID" value="CBH99052.1"/>
    <property type="molecule type" value="Genomic_DNA"/>
</dbReference>
<dbReference type="Pfam" id="PF13478">
    <property type="entry name" value="XdhC_C"/>
    <property type="match status" value="1"/>
</dbReference>
<evidence type="ECO:0000256" key="1">
    <source>
        <dbReference type="SAM" id="MobiDB-lite"/>
    </source>
</evidence>